<dbReference type="GO" id="GO:0042381">
    <property type="term" value="P:hemolymph coagulation"/>
    <property type="evidence" value="ECO:0007669"/>
    <property type="project" value="UniProtKB-KW"/>
</dbReference>
<dbReference type="CDD" id="cd00190">
    <property type="entry name" value="Tryp_SPc"/>
    <property type="match status" value="1"/>
</dbReference>
<dbReference type="InterPro" id="IPR001314">
    <property type="entry name" value="Peptidase_S1A"/>
</dbReference>
<dbReference type="EC" id="3.4.21.84" evidence="9"/>
<gene>
    <name evidence="11" type="ORF">DGAL_LOCUS5903</name>
</gene>
<dbReference type="Pfam" id="PF00089">
    <property type="entry name" value="Trypsin"/>
    <property type="match status" value="1"/>
</dbReference>
<keyword evidence="2" id="KW-0645">Protease</keyword>
<comment type="catalytic activity">
    <reaction evidence="8">
        <text>Selective cleavage of 103-Arg-|-Ser-104 and 124-Ile-|-Ile-125 bonds in Limulus clotting factor B to form activated factor B. Cleavage of -Pro-Arg-|-Xaa- bonds in synthetic substrates.</text>
        <dbReference type="EC" id="3.4.21.84"/>
    </reaction>
</comment>
<keyword evidence="5" id="KW-0353">Hemolymph clotting</keyword>
<sequence length="348" mass="37740">MANRFLTATLESPPIPSVIKLNVRNDSSSLNVPWNDGGKVPAPETTTVSTRTSPSWFDCGVANLRMDPVGNEDRIVGGVQAFPNKFPWQSFVKVETSSGKISYCGGSLIDDRWILTTARCVSIPGETVRYLSVYLGAHDITASYEANRRLYNGYEIYIHPEWNPTTMAGDIAMIKLAAIVAYTQYIRPVCLASSSEPSYDNSQVTVAGWGTTSDGSSNLSPVLREVTVPVISNSQCSSFYGTLFITNKVMCTNGVLNRGPCNGDSGGPLIYQQTNGRWKQIGIVSFVSNLGCQMGYPYGYTRLSSYSNWVYNIMSSYSNSASTTPSPSSGSSLSAFLSLVLISLSLIM</sequence>
<evidence type="ECO:0000259" key="10">
    <source>
        <dbReference type="PROSITE" id="PS50240"/>
    </source>
</evidence>
<evidence type="ECO:0000256" key="1">
    <source>
        <dbReference type="ARBA" id="ARBA00022659"/>
    </source>
</evidence>
<dbReference type="InterPro" id="IPR051333">
    <property type="entry name" value="CLIP_Serine_Protease"/>
</dbReference>
<dbReference type="AlphaFoldDB" id="A0A8J2RKR1"/>
<dbReference type="Gene3D" id="2.40.10.10">
    <property type="entry name" value="Trypsin-like serine proteases"/>
    <property type="match status" value="1"/>
</dbReference>
<proteinExistence type="predicted"/>
<keyword evidence="6" id="KW-0720">Serine protease</keyword>
<evidence type="ECO:0000256" key="7">
    <source>
        <dbReference type="ARBA" id="ARBA00023157"/>
    </source>
</evidence>
<keyword evidence="1" id="KW-0768">Sushi</keyword>
<organism evidence="11 12">
    <name type="scientific">Daphnia galeata</name>
    <dbReference type="NCBI Taxonomy" id="27404"/>
    <lineage>
        <taxon>Eukaryota</taxon>
        <taxon>Metazoa</taxon>
        <taxon>Ecdysozoa</taxon>
        <taxon>Arthropoda</taxon>
        <taxon>Crustacea</taxon>
        <taxon>Branchiopoda</taxon>
        <taxon>Diplostraca</taxon>
        <taxon>Cladocera</taxon>
        <taxon>Anomopoda</taxon>
        <taxon>Daphniidae</taxon>
        <taxon>Daphnia</taxon>
    </lineage>
</organism>
<evidence type="ECO:0000313" key="12">
    <source>
        <dbReference type="Proteomes" id="UP000789390"/>
    </source>
</evidence>
<feature type="domain" description="Peptidase S1" evidence="10">
    <location>
        <begin position="75"/>
        <end position="315"/>
    </location>
</feature>
<evidence type="ECO:0000256" key="9">
    <source>
        <dbReference type="ARBA" id="ARBA00066707"/>
    </source>
</evidence>
<dbReference type="InterPro" id="IPR001254">
    <property type="entry name" value="Trypsin_dom"/>
</dbReference>
<dbReference type="PRINTS" id="PR00722">
    <property type="entry name" value="CHYMOTRYPSIN"/>
</dbReference>
<evidence type="ECO:0000256" key="4">
    <source>
        <dbReference type="ARBA" id="ARBA00022801"/>
    </source>
</evidence>
<dbReference type="Proteomes" id="UP000789390">
    <property type="component" value="Unassembled WGS sequence"/>
</dbReference>
<dbReference type="InterPro" id="IPR043504">
    <property type="entry name" value="Peptidase_S1_PA_chymotrypsin"/>
</dbReference>
<dbReference type="InterPro" id="IPR009003">
    <property type="entry name" value="Peptidase_S1_PA"/>
</dbReference>
<dbReference type="EMBL" id="CAKKLH010000109">
    <property type="protein sequence ID" value="CAH0103335.1"/>
    <property type="molecule type" value="Genomic_DNA"/>
</dbReference>
<evidence type="ECO:0000256" key="8">
    <source>
        <dbReference type="ARBA" id="ARBA00052079"/>
    </source>
</evidence>
<dbReference type="PANTHER" id="PTHR24260">
    <property type="match status" value="1"/>
</dbReference>
<dbReference type="PROSITE" id="PS50240">
    <property type="entry name" value="TRYPSIN_DOM"/>
    <property type="match status" value="1"/>
</dbReference>
<evidence type="ECO:0000256" key="6">
    <source>
        <dbReference type="ARBA" id="ARBA00022825"/>
    </source>
</evidence>
<dbReference type="InterPro" id="IPR033116">
    <property type="entry name" value="TRYPSIN_SER"/>
</dbReference>
<protein>
    <recommendedName>
        <fullName evidence="9">limulus clotting factor C</fullName>
        <ecNumber evidence="9">3.4.21.84</ecNumber>
    </recommendedName>
</protein>
<keyword evidence="3" id="KW-0732">Signal</keyword>
<dbReference type="SMART" id="SM00020">
    <property type="entry name" value="Tryp_SPc"/>
    <property type="match status" value="1"/>
</dbReference>
<evidence type="ECO:0000256" key="3">
    <source>
        <dbReference type="ARBA" id="ARBA00022729"/>
    </source>
</evidence>
<dbReference type="PROSITE" id="PS00135">
    <property type="entry name" value="TRYPSIN_SER"/>
    <property type="match status" value="1"/>
</dbReference>
<dbReference type="SUPFAM" id="SSF50494">
    <property type="entry name" value="Trypsin-like serine proteases"/>
    <property type="match status" value="1"/>
</dbReference>
<evidence type="ECO:0000256" key="2">
    <source>
        <dbReference type="ARBA" id="ARBA00022670"/>
    </source>
</evidence>
<dbReference type="PANTHER" id="PTHR24260:SF145">
    <property type="entry name" value="FI17609P1-RELATED"/>
    <property type="match status" value="1"/>
</dbReference>
<accession>A0A8J2RKR1</accession>
<dbReference type="FunFam" id="2.40.10.10:FF:000120">
    <property type="entry name" value="Putative serine protease"/>
    <property type="match status" value="1"/>
</dbReference>
<comment type="caution">
    <text evidence="11">The sequence shown here is derived from an EMBL/GenBank/DDBJ whole genome shotgun (WGS) entry which is preliminary data.</text>
</comment>
<keyword evidence="7" id="KW-1015">Disulfide bond</keyword>
<keyword evidence="12" id="KW-1185">Reference proteome</keyword>
<evidence type="ECO:0000313" key="11">
    <source>
        <dbReference type="EMBL" id="CAH0103335.1"/>
    </source>
</evidence>
<keyword evidence="4" id="KW-0378">Hydrolase</keyword>
<name>A0A8J2RKR1_9CRUS</name>
<dbReference type="OrthoDB" id="6345791at2759"/>
<evidence type="ECO:0000256" key="5">
    <source>
        <dbReference type="ARBA" id="ARBA00022820"/>
    </source>
</evidence>
<dbReference type="GO" id="GO:0006508">
    <property type="term" value="P:proteolysis"/>
    <property type="evidence" value="ECO:0007669"/>
    <property type="project" value="UniProtKB-KW"/>
</dbReference>
<reference evidence="11" key="1">
    <citation type="submission" date="2021-11" db="EMBL/GenBank/DDBJ databases">
        <authorList>
            <person name="Schell T."/>
        </authorList>
    </citation>
    <scope>NUCLEOTIDE SEQUENCE</scope>
    <source>
        <strain evidence="11">M5</strain>
    </source>
</reference>
<dbReference type="GO" id="GO:0004252">
    <property type="term" value="F:serine-type endopeptidase activity"/>
    <property type="evidence" value="ECO:0007669"/>
    <property type="project" value="InterPro"/>
</dbReference>